<dbReference type="Pfam" id="PF18389">
    <property type="entry name" value="TrmO_C"/>
    <property type="match status" value="1"/>
</dbReference>
<comment type="caution">
    <text evidence="4">The sequence shown here is derived from an EMBL/GenBank/DDBJ whole genome shotgun (WGS) entry which is preliminary data.</text>
</comment>
<dbReference type="Gene3D" id="2.40.30.70">
    <property type="entry name" value="YaeB-like"/>
    <property type="match status" value="1"/>
</dbReference>
<dbReference type="InterPro" id="IPR023370">
    <property type="entry name" value="TrmO-like_N"/>
</dbReference>
<dbReference type="EMBL" id="SUMF01000004">
    <property type="protein sequence ID" value="TJZ75534.1"/>
    <property type="molecule type" value="Genomic_DNA"/>
</dbReference>
<dbReference type="CDD" id="cd09281">
    <property type="entry name" value="UPF0066"/>
    <property type="match status" value="1"/>
</dbReference>
<evidence type="ECO:0000259" key="3">
    <source>
        <dbReference type="PROSITE" id="PS51668"/>
    </source>
</evidence>
<dbReference type="InterPro" id="IPR023368">
    <property type="entry name" value="UPF0066_cons_site"/>
</dbReference>
<dbReference type="GO" id="GO:0032259">
    <property type="term" value="P:methylation"/>
    <property type="evidence" value="ECO:0007669"/>
    <property type="project" value="UniProtKB-KW"/>
</dbReference>
<protein>
    <submittedName>
        <fullName evidence="4">tRNA (N6-threonylcarbamoyladenosine(37)-N6)-methyltransferase TrmO</fullName>
    </submittedName>
</protein>
<dbReference type="InterPro" id="IPR041369">
    <property type="entry name" value="TrmO_C"/>
</dbReference>
<evidence type="ECO:0000313" key="4">
    <source>
        <dbReference type="EMBL" id="TJZ75534.1"/>
    </source>
</evidence>
<dbReference type="GO" id="GO:0089715">
    <property type="term" value="F:tRNA (L-threonylcarbamoyladenosine(37)-C2) methyltransferase activity"/>
    <property type="evidence" value="ECO:0007669"/>
    <property type="project" value="TreeGrafter"/>
</dbReference>
<dbReference type="InterPro" id="IPR036413">
    <property type="entry name" value="YaeB-like_sf"/>
</dbReference>
<dbReference type="SUPFAM" id="SSF118196">
    <property type="entry name" value="YaeB-like"/>
    <property type="match status" value="1"/>
</dbReference>
<dbReference type="PANTHER" id="PTHR12818">
    <property type="entry name" value="TRNA (ADENINE(37)-N6)-METHYLTRANSFERASE"/>
    <property type="match status" value="1"/>
</dbReference>
<keyword evidence="5" id="KW-1185">Reference proteome</keyword>
<reference evidence="4 5" key="1">
    <citation type="submission" date="2019-04" db="EMBL/GenBank/DDBJ databases">
        <title>Chitiniphilus eburnea sp. nov., a novel chitinolytic bacterium isolated from aquaculture sludge.</title>
        <authorList>
            <person name="Sheng M."/>
        </authorList>
    </citation>
    <scope>NUCLEOTIDE SEQUENCE [LARGE SCALE GENOMIC DNA]</scope>
    <source>
        <strain evidence="4 5">HX-2-15</strain>
    </source>
</reference>
<dbReference type="NCBIfam" id="TIGR00104">
    <property type="entry name" value="tRNA_TsaA"/>
    <property type="match status" value="1"/>
</dbReference>
<dbReference type="OrthoDB" id="9804309at2"/>
<comment type="similarity">
    <text evidence="2">Belongs to the tRNA methyltransferase O family.</text>
</comment>
<keyword evidence="4" id="KW-0489">Methyltransferase</keyword>
<dbReference type="InterPro" id="IPR040372">
    <property type="entry name" value="YaeB-like"/>
</dbReference>
<dbReference type="Proteomes" id="UP000310016">
    <property type="component" value="Unassembled WGS sequence"/>
</dbReference>
<evidence type="ECO:0000256" key="2">
    <source>
        <dbReference type="ARBA" id="ARBA00033753"/>
    </source>
</evidence>
<dbReference type="InterPro" id="IPR036414">
    <property type="entry name" value="YaeB_N_sf"/>
</dbReference>
<keyword evidence="1" id="KW-0949">S-adenosyl-L-methionine</keyword>
<dbReference type="RefSeq" id="WP_136772447.1">
    <property type="nucleotide sequence ID" value="NZ_CP156074.1"/>
</dbReference>
<dbReference type="Pfam" id="PF01980">
    <property type="entry name" value="TrmO_N"/>
    <property type="match status" value="1"/>
</dbReference>
<accession>A0A4U0QHW1</accession>
<dbReference type="PROSITE" id="PS51668">
    <property type="entry name" value="TSAA_2"/>
    <property type="match status" value="1"/>
</dbReference>
<evidence type="ECO:0000313" key="5">
    <source>
        <dbReference type="Proteomes" id="UP000310016"/>
    </source>
</evidence>
<dbReference type="Gene3D" id="3.30.2310.10">
    <property type="entry name" value="YaeB-like"/>
    <property type="match status" value="1"/>
</dbReference>
<organism evidence="4 5">
    <name type="scientific">Chitiniphilus eburneus</name>
    <dbReference type="NCBI Taxonomy" id="2571148"/>
    <lineage>
        <taxon>Bacteria</taxon>
        <taxon>Pseudomonadati</taxon>
        <taxon>Pseudomonadota</taxon>
        <taxon>Betaproteobacteria</taxon>
        <taxon>Neisseriales</taxon>
        <taxon>Chitinibacteraceae</taxon>
        <taxon>Chitiniphilus</taxon>
    </lineage>
</organism>
<keyword evidence="4" id="KW-0808">Transferase</keyword>
<gene>
    <name evidence="4" type="primary">tsaA</name>
    <name evidence="4" type="ORF">FAZ21_06360</name>
</gene>
<evidence type="ECO:0000256" key="1">
    <source>
        <dbReference type="ARBA" id="ARBA00022691"/>
    </source>
</evidence>
<dbReference type="PROSITE" id="PS01318">
    <property type="entry name" value="TSAA_1"/>
    <property type="match status" value="1"/>
</dbReference>
<sequence>MSYRLDPLGHLATPFPDKFGIPRQPRLAPHARGVLRLLPPYDRPEAVRGLAAFSHVWLSFIFHQSADTWHPTVRPPRLGGNTRVGVFASRSPFRPNGLGLSLVELVDVDTRDGVVLTFAGVDLVDGTPIVDIKPYVPFVESVPDARGGFVDGTPPTLDVSFSSEALARLTALADSYPHLGALIAEVLAQDPRPAYADDPARVYGVRLYTFDIKWRCDDTHAHVLALDDA</sequence>
<name>A0A4U0QHW1_9NEIS</name>
<feature type="domain" description="TsaA-like" evidence="3">
    <location>
        <begin position="5"/>
        <end position="144"/>
    </location>
</feature>
<dbReference type="PANTHER" id="PTHR12818:SF0">
    <property type="entry name" value="TRNA (ADENINE(37)-N6)-METHYLTRANSFERASE"/>
    <property type="match status" value="1"/>
</dbReference>
<dbReference type="AlphaFoldDB" id="A0A4U0QHW1"/>
<proteinExistence type="inferred from homology"/>